<dbReference type="AlphaFoldDB" id="A0A858RB13"/>
<dbReference type="InterPro" id="IPR051543">
    <property type="entry name" value="Serine_Peptidase_S9A"/>
</dbReference>
<accession>A0A858RB13</accession>
<evidence type="ECO:0000313" key="8">
    <source>
        <dbReference type="EMBL" id="QJE74919.1"/>
    </source>
</evidence>
<gene>
    <name evidence="8" type="ORF">HHL28_15410</name>
</gene>
<dbReference type="EMBL" id="CP051775">
    <property type="protein sequence ID" value="QJE74919.1"/>
    <property type="molecule type" value="Genomic_DNA"/>
</dbReference>
<dbReference type="InterPro" id="IPR029058">
    <property type="entry name" value="AB_hydrolase_fold"/>
</dbReference>
<evidence type="ECO:0000313" key="9">
    <source>
        <dbReference type="Proteomes" id="UP000501891"/>
    </source>
</evidence>
<keyword evidence="3" id="KW-0378">Hydrolase</keyword>
<reference evidence="8" key="1">
    <citation type="submission" date="2020-04" db="EMBL/GenBank/DDBJ databases">
        <title>A desert anoxygenic phototrophic bacterium fixes CO2 using RubisCO under aerobic conditions.</title>
        <authorList>
            <person name="Tang K."/>
        </authorList>
    </citation>
    <scope>NUCLEOTIDE SEQUENCE [LARGE SCALE GENOMIC DNA]</scope>
    <source>
        <strain evidence="8">MIMtkB3</strain>
    </source>
</reference>
<feature type="region of interest" description="Disordered" evidence="5">
    <location>
        <begin position="1"/>
        <end position="47"/>
    </location>
</feature>
<evidence type="ECO:0000256" key="3">
    <source>
        <dbReference type="ARBA" id="ARBA00022801"/>
    </source>
</evidence>
<keyword evidence="9" id="KW-1185">Reference proteome</keyword>
<dbReference type="PRINTS" id="PR00862">
    <property type="entry name" value="PROLIGOPTASE"/>
</dbReference>
<dbReference type="InterPro" id="IPR001375">
    <property type="entry name" value="Peptidase_S9_cat"/>
</dbReference>
<feature type="domain" description="Peptidase S9 prolyl oligopeptidase catalytic" evidence="6">
    <location>
        <begin position="487"/>
        <end position="703"/>
    </location>
</feature>
<keyword evidence="2" id="KW-0645">Protease</keyword>
<dbReference type="SUPFAM" id="SSF53474">
    <property type="entry name" value="alpha/beta-Hydrolases"/>
    <property type="match status" value="1"/>
</dbReference>
<name>A0A858RB13_9PROT</name>
<dbReference type="InterPro" id="IPR002470">
    <property type="entry name" value="Peptidase_S9A"/>
</dbReference>
<comment type="similarity">
    <text evidence="1">Belongs to the peptidase S9A family.</text>
</comment>
<dbReference type="Gene3D" id="3.40.50.1820">
    <property type="entry name" value="alpha/beta hydrolase"/>
    <property type="match status" value="1"/>
</dbReference>
<evidence type="ECO:0000259" key="6">
    <source>
        <dbReference type="Pfam" id="PF00326"/>
    </source>
</evidence>
<dbReference type="Pfam" id="PF00326">
    <property type="entry name" value="Peptidase_S9"/>
    <property type="match status" value="1"/>
</dbReference>
<evidence type="ECO:0000259" key="7">
    <source>
        <dbReference type="Pfam" id="PF02897"/>
    </source>
</evidence>
<dbReference type="KEGG" id="acru:HHL28_15410"/>
<dbReference type="GO" id="GO:0006508">
    <property type="term" value="P:proteolysis"/>
    <property type="evidence" value="ECO:0007669"/>
    <property type="project" value="UniProtKB-KW"/>
</dbReference>
<dbReference type="Gene3D" id="2.130.10.120">
    <property type="entry name" value="Prolyl oligopeptidase, N-terminal domain"/>
    <property type="match status" value="1"/>
</dbReference>
<feature type="domain" description="Peptidase S9A N-terminal" evidence="7">
    <location>
        <begin position="27"/>
        <end position="425"/>
    </location>
</feature>
<dbReference type="Pfam" id="PF02897">
    <property type="entry name" value="Peptidase_S9_N"/>
    <property type="match status" value="1"/>
</dbReference>
<protein>
    <submittedName>
        <fullName evidence="8">S9 family peptidase</fullName>
    </submittedName>
</protein>
<dbReference type="InterPro" id="IPR023302">
    <property type="entry name" value="Pept_S9A_N"/>
</dbReference>
<keyword evidence="4" id="KW-0720">Serine protease</keyword>
<evidence type="ECO:0000256" key="4">
    <source>
        <dbReference type="ARBA" id="ARBA00022825"/>
    </source>
</evidence>
<dbReference type="GO" id="GO:0004252">
    <property type="term" value="F:serine-type endopeptidase activity"/>
    <property type="evidence" value="ECO:0007669"/>
    <property type="project" value="InterPro"/>
</dbReference>
<evidence type="ECO:0000256" key="1">
    <source>
        <dbReference type="ARBA" id="ARBA00005228"/>
    </source>
</evidence>
<dbReference type="SUPFAM" id="SSF50993">
    <property type="entry name" value="Peptidase/esterase 'gauge' domain"/>
    <property type="match status" value="1"/>
</dbReference>
<evidence type="ECO:0000256" key="2">
    <source>
        <dbReference type="ARBA" id="ARBA00022670"/>
    </source>
</evidence>
<feature type="compositionally biased region" description="Polar residues" evidence="5">
    <location>
        <begin position="1"/>
        <end position="11"/>
    </location>
</feature>
<evidence type="ECO:0000256" key="5">
    <source>
        <dbReference type="SAM" id="MobiDB-lite"/>
    </source>
</evidence>
<sequence>MQQTSAPTASPATPFRQGAFPPAPDAKQAPVEHTSHGETRVDPYDWLRDRGYPQVDDQEVLDYLKAENAYTDTVLGPEGEGLRQKLFEELKARVKQDDSGVPYRRGAFWYQVRFSAGQDHPVYLRRPLDAPEGAETPILDVNQLAEGKPFMDVEVAEPSPDGRYLAYTVDDTGAELFTLRVKDLETGEQVGPDIPGTSGGVEWSADGNTLFYVLKDESQRPKFVYRTPRGKGQDAATLVYEEKDPSWWVGIGKSQSGRFIEVGTGTLVASETHLIPADQPDAAPRVVIPRRDDHLYSVADQGDDLWILTNDTHPNFRLVKAPLADWSEKNWQEVVPGDLRTYFTGILALRDWLVIFGRQDGTQQVWVRDAAGGSHTIPFPDPVFAVSGMNNAEYETDTVRLRYSSLVTPPTTFDYDLKARTLATRKVQEIPSGYDPSLYTSERLMAPARDGTPIPVSIVYRKDFKRDGKGPLHLYGYGSYSIPMDPNFSTNRISLLDRGFAFAIAHIRGGSELGRPWHDAGRLANKLNTFNDFLDVAQFLVAQGYSSPGNISIEGGSAGGTLMGAALNMASDGMWRAAVAHVPFVDVINTLSDESLPLTASDYPEWGNPADPEIYRAMKAYSPYDNVAKRPYPHILVTAGLNDYRVTYWEPAKWVARLRDLKTDDNVLLLRTEMTAGHGGSTGRFDKLKEVALSYAFLLKAHGKE</sequence>
<dbReference type="Proteomes" id="UP000501891">
    <property type="component" value="Chromosome"/>
</dbReference>
<organism evidence="8 9">
    <name type="scientific">Aerophototrophica crusticola</name>
    <dbReference type="NCBI Taxonomy" id="1709002"/>
    <lineage>
        <taxon>Bacteria</taxon>
        <taxon>Pseudomonadati</taxon>
        <taxon>Pseudomonadota</taxon>
        <taxon>Alphaproteobacteria</taxon>
        <taxon>Rhodospirillales</taxon>
        <taxon>Rhodospirillaceae</taxon>
        <taxon>Aerophototrophica</taxon>
    </lineage>
</organism>
<dbReference type="PANTHER" id="PTHR11757:SF19">
    <property type="entry name" value="PROLYL ENDOPEPTIDASE-LIKE"/>
    <property type="match status" value="1"/>
</dbReference>
<dbReference type="PANTHER" id="PTHR11757">
    <property type="entry name" value="PROTEASE FAMILY S9A OLIGOPEPTIDASE"/>
    <property type="match status" value="1"/>
</dbReference>
<feature type="compositionally biased region" description="Basic and acidic residues" evidence="5">
    <location>
        <begin position="33"/>
        <end position="47"/>
    </location>
</feature>
<proteinExistence type="inferred from homology"/>